<dbReference type="Proteomes" id="UP000315295">
    <property type="component" value="Unassembled WGS sequence"/>
</dbReference>
<comment type="caution">
    <text evidence="2">The sequence shown here is derived from an EMBL/GenBank/DDBJ whole genome shotgun (WGS) entry which is preliminary data.</text>
</comment>
<dbReference type="EMBL" id="VIEB01001368">
    <property type="protein sequence ID" value="TQD72762.1"/>
    <property type="molecule type" value="Genomic_DNA"/>
</dbReference>
<name>A0A540KEV9_MALBA</name>
<organism evidence="2 3">
    <name type="scientific">Malus baccata</name>
    <name type="common">Siberian crab apple</name>
    <name type="synonym">Pyrus baccata</name>
    <dbReference type="NCBI Taxonomy" id="106549"/>
    <lineage>
        <taxon>Eukaryota</taxon>
        <taxon>Viridiplantae</taxon>
        <taxon>Streptophyta</taxon>
        <taxon>Embryophyta</taxon>
        <taxon>Tracheophyta</taxon>
        <taxon>Spermatophyta</taxon>
        <taxon>Magnoliopsida</taxon>
        <taxon>eudicotyledons</taxon>
        <taxon>Gunneridae</taxon>
        <taxon>Pentapetalae</taxon>
        <taxon>rosids</taxon>
        <taxon>fabids</taxon>
        <taxon>Rosales</taxon>
        <taxon>Rosaceae</taxon>
        <taxon>Amygdaloideae</taxon>
        <taxon>Maleae</taxon>
        <taxon>Malus</taxon>
    </lineage>
</organism>
<gene>
    <name evidence="1" type="ORF">C1H46_041681</name>
    <name evidence="2" type="ORF">C1H46_041684</name>
</gene>
<evidence type="ECO:0000313" key="1">
    <source>
        <dbReference type="EMBL" id="TQD72762.1"/>
    </source>
</evidence>
<dbReference type="AlphaFoldDB" id="A0A540KEV9"/>
<keyword evidence="3" id="KW-1185">Reference proteome</keyword>
<protein>
    <submittedName>
        <fullName evidence="2">Uncharacterized protein</fullName>
    </submittedName>
</protein>
<reference evidence="2 3" key="1">
    <citation type="journal article" date="2019" name="G3 (Bethesda)">
        <title>Sequencing of a Wild Apple (Malus baccata) Genome Unravels the Differences Between Cultivated and Wild Apple Species Regarding Disease Resistance and Cold Tolerance.</title>
        <authorList>
            <person name="Chen X."/>
        </authorList>
    </citation>
    <scope>NUCLEOTIDE SEQUENCE [LARGE SCALE GENOMIC DNA]</scope>
    <source>
        <strain evidence="3">cv. Shandingzi</strain>
        <tissue evidence="2">Leaves</tissue>
    </source>
</reference>
<sequence length="96" mass="10011">MASNYTTIVAPSPLRPESITHRLAAANVNFNNGRAKTTSPNPIPMIGLITGLFSTGNPCADLFFNVIKPEKVSPASGGYVSEAAAACRRSPGPKIP</sequence>
<evidence type="ECO:0000313" key="3">
    <source>
        <dbReference type="Proteomes" id="UP000315295"/>
    </source>
</evidence>
<accession>A0A540KEV9</accession>
<proteinExistence type="predicted"/>
<dbReference type="EMBL" id="VIEB01001368">
    <property type="protein sequence ID" value="TQD72765.1"/>
    <property type="molecule type" value="Genomic_DNA"/>
</dbReference>
<evidence type="ECO:0000313" key="2">
    <source>
        <dbReference type="EMBL" id="TQD72765.1"/>
    </source>
</evidence>